<dbReference type="EMBL" id="FUXE01000022">
    <property type="protein sequence ID" value="SJZ96549.1"/>
    <property type="molecule type" value="Genomic_DNA"/>
</dbReference>
<dbReference type="Proteomes" id="UP000190121">
    <property type="component" value="Unassembled WGS sequence"/>
</dbReference>
<proteinExistence type="predicted"/>
<dbReference type="RefSeq" id="WP_078737524.1">
    <property type="nucleotide sequence ID" value="NZ_FUXE01000022.1"/>
</dbReference>
<evidence type="ECO:0000313" key="1">
    <source>
        <dbReference type="EMBL" id="SJZ96549.1"/>
    </source>
</evidence>
<organism evidence="1 2">
    <name type="scientific">Porphyromonas circumdentaria</name>
    <dbReference type="NCBI Taxonomy" id="29524"/>
    <lineage>
        <taxon>Bacteria</taxon>
        <taxon>Pseudomonadati</taxon>
        <taxon>Bacteroidota</taxon>
        <taxon>Bacteroidia</taxon>
        <taxon>Bacteroidales</taxon>
        <taxon>Porphyromonadaceae</taxon>
        <taxon>Porphyromonas</taxon>
    </lineage>
</organism>
<protein>
    <submittedName>
        <fullName evidence="1">Uncharacterized protein</fullName>
    </submittedName>
</protein>
<gene>
    <name evidence="1" type="ORF">SAMN02745171_01643</name>
</gene>
<keyword evidence="2" id="KW-1185">Reference proteome</keyword>
<dbReference type="AlphaFoldDB" id="A0A1T4PYN0"/>
<accession>A0A1T4PYN0</accession>
<sequence length="97" mass="10901">MDNNKKTTKFLPQGHAPVVKKEQLLLHTFSDITDFCDAVSSIILNLFLLFTTKLRATGLTHFCRTVSDIATTLLTYKSKKKIPEGDNLPRESFSSIV</sequence>
<name>A0A1T4PYN0_9PORP</name>
<reference evidence="2" key="1">
    <citation type="submission" date="2017-02" db="EMBL/GenBank/DDBJ databases">
        <authorList>
            <person name="Varghese N."/>
            <person name="Submissions S."/>
        </authorList>
    </citation>
    <scope>NUCLEOTIDE SEQUENCE [LARGE SCALE GENOMIC DNA]</scope>
    <source>
        <strain evidence="2">ATCC 51356</strain>
    </source>
</reference>
<evidence type="ECO:0000313" key="2">
    <source>
        <dbReference type="Proteomes" id="UP000190121"/>
    </source>
</evidence>